<keyword evidence="6" id="KW-0472">Membrane</keyword>
<accession>A0A6I9ZU70</accession>
<keyword evidence="3" id="KW-0812">Transmembrane</keyword>
<dbReference type="KEGG" id="aju:106974680"/>
<dbReference type="GeneID" id="106974680"/>
<dbReference type="CTD" id="148109"/>
<evidence type="ECO:0000256" key="6">
    <source>
        <dbReference type="ARBA" id="ARBA00023136"/>
    </source>
</evidence>
<comment type="similarity">
    <text evidence="2">Belongs to the FAM187 family.</text>
</comment>
<dbReference type="InterPro" id="IPR036179">
    <property type="entry name" value="Ig-like_dom_sf"/>
</dbReference>
<dbReference type="RefSeq" id="XP_014927459.2">
    <property type="nucleotide sequence ID" value="XM_015071973.3"/>
</dbReference>
<name>A0A6I9ZU70_ACIJB</name>
<dbReference type="InterPro" id="IPR039311">
    <property type="entry name" value="FAM187A/B"/>
</dbReference>
<dbReference type="AlphaFoldDB" id="A0A6I9ZU70"/>
<feature type="signal peptide" evidence="8">
    <location>
        <begin position="1"/>
        <end position="17"/>
    </location>
</feature>
<organism evidence="9 10">
    <name type="scientific">Acinonyx jubatus</name>
    <name type="common">Cheetah</name>
    <dbReference type="NCBI Taxonomy" id="32536"/>
    <lineage>
        <taxon>Eukaryota</taxon>
        <taxon>Metazoa</taxon>
        <taxon>Chordata</taxon>
        <taxon>Craniata</taxon>
        <taxon>Vertebrata</taxon>
        <taxon>Euteleostomi</taxon>
        <taxon>Mammalia</taxon>
        <taxon>Eutheria</taxon>
        <taxon>Laurasiatheria</taxon>
        <taxon>Carnivora</taxon>
        <taxon>Feliformia</taxon>
        <taxon>Felidae</taxon>
        <taxon>Felinae</taxon>
        <taxon>Acinonyx</taxon>
    </lineage>
</organism>
<protein>
    <submittedName>
        <fullName evidence="10">Protein FAM187B isoform X2</fullName>
    </submittedName>
</protein>
<sequence length="366" mass="41271">MLATLWLLSLSLPTLWAQKLISCAYKSLCQQALVSGNDAVLQCDYPKALWYFSSILGEDPFLLSSMTHIKKLPGGSLQLTKPQPSQTGLYHCQDNDNALVVEYETDFQDATALHVTHESLGQEPLQNETLRLGGHVLVFTHWEPWQDCNHCGGPGERKRLGYCYIGEPQEKPMPCWLYLRAEKARHSRMRPELQVEACLVPCDHVKEINQPYFIFDIYQLGKLTNNMWLTCPLASIYRPILWEADNIPLTWQSQLSSQDLDAILEPSNGGKQLRVFQPAIYKCFVQQELMARFNPVPFPGTAETLREEEGGPHWEKGKTQEGKASSILKGLKLLLLLGTVLGLLGVLLKIFHPSQGKSSDQVLLVK</sequence>
<keyword evidence="9" id="KW-1185">Reference proteome</keyword>
<evidence type="ECO:0000313" key="10">
    <source>
        <dbReference type="RefSeq" id="XP_014927459.2"/>
    </source>
</evidence>
<reference evidence="10" key="1">
    <citation type="submission" date="2025-08" db="UniProtKB">
        <authorList>
            <consortium name="RefSeq"/>
        </authorList>
    </citation>
    <scope>IDENTIFICATION</scope>
    <source>
        <tissue evidence="10">Blood</tissue>
    </source>
</reference>
<evidence type="ECO:0000256" key="5">
    <source>
        <dbReference type="ARBA" id="ARBA00022989"/>
    </source>
</evidence>
<evidence type="ECO:0000313" key="9">
    <source>
        <dbReference type="Proteomes" id="UP001652583"/>
    </source>
</evidence>
<dbReference type="PANTHER" id="PTHR32178:SF8">
    <property type="entry name" value="PROTEIN FAM187B"/>
    <property type="match status" value="1"/>
</dbReference>
<keyword evidence="4 8" id="KW-0732">Signal</keyword>
<comment type="subcellular location">
    <subcellularLocation>
        <location evidence="1">Membrane</location>
        <topology evidence="1">Single-pass type I membrane protein</topology>
    </subcellularLocation>
</comment>
<feature type="chain" id="PRO_5046691331" evidence="8">
    <location>
        <begin position="18"/>
        <end position="366"/>
    </location>
</feature>
<dbReference type="Proteomes" id="UP001652583">
    <property type="component" value="Chromosome E2"/>
</dbReference>
<evidence type="ECO:0000256" key="3">
    <source>
        <dbReference type="ARBA" id="ARBA00022692"/>
    </source>
</evidence>
<evidence type="ECO:0000256" key="7">
    <source>
        <dbReference type="ARBA" id="ARBA00023180"/>
    </source>
</evidence>
<evidence type="ECO:0000256" key="4">
    <source>
        <dbReference type="ARBA" id="ARBA00022729"/>
    </source>
</evidence>
<keyword evidence="7" id="KW-0325">Glycoprotein</keyword>
<evidence type="ECO:0000256" key="1">
    <source>
        <dbReference type="ARBA" id="ARBA00004479"/>
    </source>
</evidence>
<dbReference type="SUPFAM" id="SSF48726">
    <property type="entry name" value="Immunoglobulin"/>
    <property type="match status" value="1"/>
</dbReference>
<dbReference type="GO" id="GO:0016020">
    <property type="term" value="C:membrane"/>
    <property type="evidence" value="ECO:0007669"/>
    <property type="project" value="UniProtKB-SubCell"/>
</dbReference>
<proteinExistence type="inferred from homology"/>
<evidence type="ECO:0000256" key="8">
    <source>
        <dbReference type="SAM" id="SignalP"/>
    </source>
</evidence>
<gene>
    <name evidence="10" type="primary">FAM187B</name>
</gene>
<dbReference type="PANTHER" id="PTHR32178">
    <property type="entry name" value="FAM187"/>
    <property type="match status" value="1"/>
</dbReference>
<keyword evidence="5" id="KW-1133">Transmembrane helix</keyword>
<evidence type="ECO:0000256" key="2">
    <source>
        <dbReference type="ARBA" id="ARBA00008727"/>
    </source>
</evidence>